<evidence type="ECO:0000313" key="5">
    <source>
        <dbReference type="EMBL" id="GFH59929.1"/>
    </source>
</evidence>
<dbReference type="InterPro" id="IPR023210">
    <property type="entry name" value="NADP_OxRdtase_dom"/>
</dbReference>
<evidence type="ECO:0000256" key="2">
    <source>
        <dbReference type="ARBA" id="ARBA00022857"/>
    </source>
</evidence>
<dbReference type="Pfam" id="PF00248">
    <property type="entry name" value="Aldo_ket_red"/>
    <property type="match status" value="1"/>
</dbReference>
<dbReference type="InterPro" id="IPR036812">
    <property type="entry name" value="NAD(P)_OxRdtase_dom_sf"/>
</dbReference>
<dbReference type="CDD" id="cd19071">
    <property type="entry name" value="AKR_AKR1-5-like"/>
    <property type="match status" value="1"/>
</dbReference>
<reference evidence="5 6" key="1">
    <citation type="journal article" date="2021" name="Sci. Rep.">
        <title>The genome of the diatom Chaetoceros tenuissimus carries an ancient integrated fragment of an extant virus.</title>
        <authorList>
            <person name="Hongo Y."/>
            <person name="Kimura K."/>
            <person name="Takaki Y."/>
            <person name="Yoshida Y."/>
            <person name="Baba S."/>
            <person name="Kobayashi G."/>
            <person name="Nagasaki K."/>
            <person name="Hano T."/>
            <person name="Tomaru Y."/>
        </authorList>
    </citation>
    <scope>NUCLEOTIDE SEQUENCE [LARGE SCALE GENOMIC DNA]</scope>
    <source>
        <strain evidence="5 6">NIES-3715</strain>
    </source>
</reference>
<dbReference type="Proteomes" id="UP001054902">
    <property type="component" value="Unassembled WGS sequence"/>
</dbReference>
<sequence>MVRIQRRRRASKITLGSKWLLALLFVLGLTGTFTYTSSRDNMAPSTTNSPTIFVAAISATRILKSGKPYLLYGTAWKKEHTASLVEQAITSGFRFIDTACQPRHYNEPGVGEGIVNGMKKLGLQRSDLFIQTKYTPFGGQDPNNIPYDPKAELEDQVEQSIAVSLRNLRTEYIDSLVLHSPLATHEQTMRVWRALEKKVEDGIIGQLGISNCYDINEFKRIYEEAKVKPSVLQNRFYSDSGFDIELRSFCGDHSILYQSFWTLTSRTTHSNLQKPEIREMAKEKGLSPQTLMYAYMMELGHTPLSGTTNEAHMMEDVALMERIQNGEQILDDNEIGQFSRLLGITN</sequence>
<keyword evidence="3" id="KW-0560">Oxidoreductase</keyword>
<name>A0AAD3HE92_9STRA</name>
<evidence type="ECO:0000256" key="3">
    <source>
        <dbReference type="ARBA" id="ARBA00023002"/>
    </source>
</evidence>
<dbReference type="PRINTS" id="PR00069">
    <property type="entry name" value="ALDKETRDTASE"/>
</dbReference>
<dbReference type="AlphaFoldDB" id="A0AAD3HE92"/>
<dbReference type="PANTHER" id="PTHR43827">
    <property type="entry name" value="2,5-DIKETO-D-GLUCONIC ACID REDUCTASE"/>
    <property type="match status" value="1"/>
</dbReference>
<comment type="caution">
    <text evidence="5">The sequence shown here is derived from an EMBL/GenBank/DDBJ whole genome shotgun (WGS) entry which is preliminary data.</text>
</comment>
<feature type="domain" description="NADP-dependent oxidoreductase" evidence="4">
    <location>
        <begin position="75"/>
        <end position="321"/>
    </location>
</feature>
<evidence type="ECO:0000259" key="4">
    <source>
        <dbReference type="Pfam" id="PF00248"/>
    </source>
</evidence>
<evidence type="ECO:0000256" key="1">
    <source>
        <dbReference type="ARBA" id="ARBA00007905"/>
    </source>
</evidence>
<dbReference type="GO" id="GO:0016616">
    <property type="term" value="F:oxidoreductase activity, acting on the CH-OH group of donors, NAD or NADP as acceptor"/>
    <property type="evidence" value="ECO:0007669"/>
    <property type="project" value="UniProtKB-ARBA"/>
</dbReference>
<comment type="similarity">
    <text evidence="1">Belongs to the aldo/keto reductase family.</text>
</comment>
<evidence type="ECO:0000313" key="6">
    <source>
        <dbReference type="Proteomes" id="UP001054902"/>
    </source>
</evidence>
<dbReference type="Gene3D" id="3.20.20.100">
    <property type="entry name" value="NADP-dependent oxidoreductase domain"/>
    <property type="match status" value="1"/>
</dbReference>
<accession>A0AAD3HE92</accession>
<dbReference type="PANTHER" id="PTHR43827:SF3">
    <property type="entry name" value="NADP-DEPENDENT OXIDOREDUCTASE DOMAIN-CONTAINING PROTEIN"/>
    <property type="match status" value="1"/>
</dbReference>
<gene>
    <name evidence="5" type="ORF">CTEN210_16405</name>
</gene>
<organism evidence="5 6">
    <name type="scientific">Chaetoceros tenuissimus</name>
    <dbReference type="NCBI Taxonomy" id="426638"/>
    <lineage>
        <taxon>Eukaryota</taxon>
        <taxon>Sar</taxon>
        <taxon>Stramenopiles</taxon>
        <taxon>Ochrophyta</taxon>
        <taxon>Bacillariophyta</taxon>
        <taxon>Coscinodiscophyceae</taxon>
        <taxon>Chaetocerotophycidae</taxon>
        <taxon>Chaetocerotales</taxon>
        <taxon>Chaetocerotaceae</taxon>
        <taxon>Chaetoceros</taxon>
    </lineage>
</organism>
<proteinExistence type="inferred from homology"/>
<protein>
    <submittedName>
        <fullName evidence="5">Expressed protein</fullName>
    </submittedName>
</protein>
<dbReference type="SUPFAM" id="SSF51430">
    <property type="entry name" value="NAD(P)-linked oxidoreductase"/>
    <property type="match status" value="1"/>
</dbReference>
<dbReference type="InterPro" id="IPR020471">
    <property type="entry name" value="AKR"/>
</dbReference>
<dbReference type="EMBL" id="BLLK01000069">
    <property type="protein sequence ID" value="GFH59929.1"/>
    <property type="molecule type" value="Genomic_DNA"/>
</dbReference>
<keyword evidence="6" id="KW-1185">Reference proteome</keyword>
<keyword evidence="2" id="KW-0521">NADP</keyword>